<feature type="domain" description="Acyltransferase 3" evidence="2">
    <location>
        <begin position="23"/>
        <end position="389"/>
    </location>
</feature>
<dbReference type="PANTHER" id="PTHR23028">
    <property type="entry name" value="ACETYLTRANSFERASE"/>
    <property type="match status" value="1"/>
</dbReference>
<dbReference type="InterPro" id="IPR002656">
    <property type="entry name" value="Acyl_transf_3_dom"/>
</dbReference>
<accession>A0ABW3ENV1</accession>
<protein>
    <submittedName>
        <fullName evidence="3">Acyltransferase family protein</fullName>
        <ecNumber evidence="3">2.3.-.-</ecNumber>
    </submittedName>
</protein>
<evidence type="ECO:0000256" key="1">
    <source>
        <dbReference type="SAM" id="Phobius"/>
    </source>
</evidence>
<sequence length="406" mass="43936">MTTAEQVARTAVPPQISGHQEPLDGVRAVAALAVLAVHVASSAGTMTRGEGAGWLFNGGQVGVAIFFTLSGLLLYRPWAMAALDGRPTPSAGTYFAKRALRILPAYWVLIVVYMVTAGRDHIGDPLTWVSLLTFTQIYVPDPWWASDLGPAHLGQLWSLSVEVAFYVTLPLTAAVLHWVVRRARTGDMGGIAKRLLFAIGVYGALSLPFTVLAYFPERNSQMGVWPPRYFAWFALGMALAVVTVWARLDGRRPVAALCNAVADSWKACWIAAAMLFVVAATPATGPLSLSEPGGPWTSLLHMLLFGACALAFMAPVALAPPDHPAMEAALGNPVMRWLGRVSYGLFLWQMIIIVGWYEAFDRTFRGNLWTDLPLLTAASIAAAALSYYLVERSGQAVQRRLLGRPS</sequence>
<feature type="transmembrane region" description="Helical" evidence="1">
    <location>
        <begin position="28"/>
        <end position="47"/>
    </location>
</feature>
<feature type="transmembrane region" description="Helical" evidence="1">
    <location>
        <begin position="372"/>
        <end position="390"/>
    </location>
</feature>
<feature type="transmembrane region" description="Helical" evidence="1">
    <location>
        <begin position="227"/>
        <end position="246"/>
    </location>
</feature>
<dbReference type="EMBL" id="JBHTJA010000021">
    <property type="protein sequence ID" value="MFD0901476.1"/>
    <property type="molecule type" value="Genomic_DNA"/>
</dbReference>
<evidence type="ECO:0000313" key="4">
    <source>
        <dbReference type="Proteomes" id="UP001596972"/>
    </source>
</evidence>
<feature type="transmembrane region" description="Helical" evidence="1">
    <location>
        <begin position="299"/>
        <end position="320"/>
    </location>
</feature>
<keyword evidence="4" id="KW-1185">Reference proteome</keyword>
<dbReference type="Proteomes" id="UP001596972">
    <property type="component" value="Unassembled WGS sequence"/>
</dbReference>
<proteinExistence type="predicted"/>
<keyword evidence="3" id="KW-0012">Acyltransferase</keyword>
<feature type="transmembrane region" description="Helical" evidence="1">
    <location>
        <begin position="159"/>
        <end position="180"/>
    </location>
</feature>
<keyword evidence="1" id="KW-1133">Transmembrane helix</keyword>
<evidence type="ECO:0000313" key="3">
    <source>
        <dbReference type="EMBL" id="MFD0901476.1"/>
    </source>
</evidence>
<dbReference type="PANTHER" id="PTHR23028:SF53">
    <property type="entry name" value="ACYL_TRANSF_3 DOMAIN-CONTAINING PROTEIN"/>
    <property type="match status" value="1"/>
</dbReference>
<feature type="transmembrane region" description="Helical" evidence="1">
    <location>
        <begin position="192"/>
        <end position="215"/>
    </location>
</feature>
<feature type="transmembrane region" description="Helical" evidence="1">
    <location>
        <begin position="54"/>
        <end position="75"/>
    </location>
</feature>
<feature type="transmembrane region" description="Helical" evidence="1">
    <location>
        <begin position="267"/>
        <end position="287"/>
    </location>
</feature>
<feature type="transmembrane region" description="Helical" evidence="1">
    <location>
        <begin position="341"/>
        <end position="360"/>
    </location>
</feature>
<name>A0ABW3ENV1_9ACTN</name>
<organism evidence="3 4">
    <name type="scientific">Actinomadura sediminis</name>
    <dbReference type="NCBI Taxonomy" id="1038904"/>
    <lineage>
        <taxon>Bacteria</taxon>
        <taxon>Bacillati</taxon>
        <taxon>Actinomycetota</taxon>
        <taxon>Actinomycetes</taxon>
        <taxon>Streptosporangiales</taxon>
        <taxon>Thermomonosporaceae</taxon>
        <taxon>Actinomadura</taxon>
    </lineage>
</organism>
<dbReference type="InterPro" id="IPR050879">
    <property type="entry name" value="Acyltransferase_3"/>
</dbReference>
<keyword evidence="1" id="KW-0472">Membrane</keyword>
<keyword evidence="1" id="KW-0812">Transmembrane</keyword>
<dbReference type="EC" id="2.3.-.-" evidence="3"/>
<evidence type="ECO:0000259" key="2">
    <source>
        <dbReference type="Pfam" id="PF01757"/>
    </source>
</evidence>
<dbReference type="GO" id="GO:0016746">
    <property type="term" value="F:acyltransferase activity"/>
    <property type="evidence" value="ECO:0007669"/>
    <property type="project" value="UniProtKB-KW"/>
</dbReference>
<dbReference type="RefSeq" id="WP_378298691.1">
    <property type="nucleotide sequence ID" value="NZ_JBHTJA010000021.1"/>
</dbReference>
<comment type="caution">
    <text evidence="3">The sequence shown here is derived from an EMBL/GenBank/DDBJ whole genome shotgun (WGS) entry which is preliminary data.</text>
</comment>
<gene>
    <name evidence="3" type="ORF">ACFQ11_13835</name>
</gene>
<feature type="transmembrane region" description="Helical" evidence="1">
    <location>
        <begin position="95"/>
        <end position="115"/>
    </location>
</feature>
<keyword evidence="3" id="KW-0808">Transferase</keyword>
<dbReference type="Pfam" id="PF01757">
    <property type="entry name" value="Acyl_transf_3"/>
    <property type="match status" value="1"/>
</dbReference>
<reference evidence="4" key="1">
    <citation type="journal article" date="2019" name="Int. J. Syst. Evol. Microbiol.">
        <title>The Global Catalogue of Microorganisms (GCM) 10K type strain sequencing project: providing services to taxonomists for standard genome sequencing and annotation.</title>
        <authorList>
            <consortium name="The Broad Institute Genomics Platform"/>
            <consortium name="The Broad Institute Genome Sequencing Center for Infectious Disease"/>
            <person name="Wu L."/>
            <person name="Ma J."/>
        </authorList>
    </citation>
    <scope>NUCLEOTIDE SEQUENCE [LARGE SCALE GENOMIC DNA]</scope>
    <source>
        <strain evidence="4">JCM 31202</strain>
    </source>
</reference>